<proteinExistence type="predicted"/>
<dbReference type="RefSeq" id="WP_014370989.1">
    <property type="nucleotide sequence ID" value="NC_016935.1"/>
</dbReference>
<name>H6NAY5_9BACL</name>
<dbReference type="STRING" id="1116391.PM3016_4479"/>
<dbReference type="PROSITE" id="PS50075">
    <property type="entry name" value="CARRIER"/>
    <property type="match status" value="1"/>
</dbReference>
<dbReference type="AlphaFoldDB" id="H6NAY5"/>
<gene>
    <name evidence="2" type="ORF">PM3016_4479</name>
</gene>
<sequence length="84" mass="9258">MTTAQLTELQQLAGAALGLPLEVQMALRPETDLRSHNLSSITAIELIIALEEHYGITVPEEELLIENVCTLARLEALVNRYVSD</sequence>
<dbReference type="Proteomes" id="UP000007523">
    <property type="component" value="Chromosome"/>
</dbReference>
<evidence type="ECO:0000313" key="3">
    <source>
        <dbReference type="Proteomes" id="UP000007523"/>
    </source>
</evidence>
<dbReference type="InterPro" id="IPR009081">
    <property type="entry name" value="PP-bd_ACP"/>
</dbReference>
<protein>
    <recommendedName>
        <fullName evidence="1">Carrier domain-containing protein</fullName>
    </recommendedName>
</protein>
<dbReference type="InterPro" id="IPR036736">
    <property type="entry name" value="ACP-like_sf"/>
</dbReference>
<organism evidence="2 3">
    <name type="scientific">Paenibacillus mucilaginosus 3016</name>
    <dbReference type="NCBI Taxonomy" id="1116391"/>
    <lineage>
        <taxon>Bacteria</taxon>
        <taxon>Bacillati</taxon>
        <taxon>Bacillota</taxon>
        <taxon>Bacilli</taxon>
        <taxon>Bacillales</taxon>
        <taxon>Paenibacillaceae</taxon>
        <taxon>Paenibacillus</taxon>
    </lineage>
</organism>
<dbReference type="Pfam" id="PF00550">
    <property type="entry name" value="PP-binding"/>
    <property type="match status" value="1"/>
</dbReference>
<dbReference type="Gene3D" id="1.10.1200.10">
    <property type="entry name" value="ACP-like"/>
    <property type="match status" value="1"/>
</dbReference>
<dbReference type="SUPFAM" id="SSF47336">
    <property type="entry name" value="ACP-like"/>
    <property type="match status" value="1"/>
</dbReference>
<reference evidence="2 3" key="1">
    <citation type="journal article" date="2012" name="J. Bacteriol.">
        <title>Complete Genome Sequence of Paenibacillus mucilaginosus 3016, a Bacterium Functional as Microbial Fertilizer.</title>
        <authorList>
            <person name="Ma M."/>
            <person name="Wang Z."/>
            <person name="Li L."/>
            <person name="Jiang X."/>
            <person name="Guan D."/>
            <person name="Cao F."/>
            <person name="Chen H."/>
            <person name="Wang X."/>
            <person name="Shen D."/>
            <person name="Du B."/>
            <person name="Li J."/>
        </authorList>
    </citation>
    <scope>NUCLEOTIDE SEQUENCE [LARGE SCALE GENOMIC DNA]</scope>
    <source>
        <strain evidence="2 3">3016</strain>
    </source>
</reference>
<keyword evidence="3" id="KW-1185">Reference proteome</keyword>
<dbReference type="HOGENOM" id="CLU_2524388_0_0_9"/>
<evidence type="ECO:0000259" key="1">
    <source>
        <dbReference type="PROSITE" id="PS50075"/>
    </source>
</evidence>
<dbReference type="KEGG" id="pmq:PM3016_4479"/>
<dbReference type="EMBL" id="CP003235">
    <property type="protein sequence ID" value="AFC31240.1"/>
    <property type="molecule type" value="Genomic_DNA"/>
</dbReference>
<accession>H6NAY5</accession>
<feature type="domain" description="Carrier" evidence="1">
    <location>
        <begin position="3"/>
        <end position="82"/>
    </location>
</feature>
<evidence type="ECO:0000313" key="2">
    <source>
        <dbReference type="EMBL" id="AFC31240.1"/>
    </source>
</evidence>